<organism evidence="1 2">
    <name type="scientific">Nocardia rhizosphaerihabitans</name>
    <dbReference type="NCBI Taxonomy" id="1691570"/>
    <lineage>
        <taxon>Bacteria</taxon>
        <taxon>Bacillati</taxon>
        <taxon>Actinomycetota</taxon>
        <taxon>Actinomycetes</taxon>
        <taxon>Mycobacteriales</taxon>
        <taxon>Nocardiaceae</taxon>
        <taxon>Nocardia</taxon>
    </lineage>
</organism>
<dbReference type="RefSeq" id="WP_189028151.1">
    <property type="nucleotide sequence ID" value="NZ_BMNE01000003.1"/>
</dbReference>
<accession>A0ABQ2KEA6</accession>
<proteinExistence type="predicted"/>
<evidence type="ECO:0000313" key="1">
    <source>
        <dbReference type="EMBL" id="GGN79898.1"/>
    </source>
</evidence>
<dbReference type="EMBL" id="BMNE01000003">
    <property type="protein sequence ID" value="GGN79898.1"/>
    <property type="molecule type" value="Genomic_DNA"/>
</dbReference>
<gene>
    <name evidence="1" type="ORF">GCM10011610_28770</name>
</gene>
<dbReference type="Proteomes" id="UP000658127">
    <property type="component" value="Unassembled WGS sequence"/>
</dbReference>
<comment type="caution">
    <text evidence="1">The sequence shown here is derived from an EMBL/GenBank/DDBJ whole genome shotgun (WGS) entry which is preliminary data.</text>
</comment>
<name>A0ABQ2KEA6_9NOCA</name>
<evidence type="ECO:0000313" key="2">
    <source>
        <dbReference type="Proteomes" id="UP000658127"/>
    </source>
</evidence>
<protein>
    <submittedName>
        <fullName evidence="1">Uncharacterized protein</fullName>
    </submittedName>
</protein>
<sequence length="62" mass="7063">MLLFAPALVSAFLLDGRTRTIEENMFWIPLEISQTARRRGRTPTNRVRRQLASDHNLAAGLL</sequence>
<keyword evidence="2" id="KW-1185">Reference proteome</keyword>
<reference evidence="2" key="1">
    <citation type="journal article" date="2019" name="Int. J. Syst. Evol. Microbiol.">
        <title>The Global Catalogue of Microorganisms (GCM) 10K type strain sequencing project: providing services to taxonomists for standard genome sequencing and annotation.</title>
        <authorList>
            <consortium name="The Broad Institute Genomics Platform"/>
            <consortium name="The Broad Institute Genome Sequencing Center for Infectious Disease"/>
            <person name="Wu L."/>
            <person name="Ma J."/>
        </authorList>
    </citation>
    <scope>NUCLEOTIDE SEQUENCE [LARGE SCALE GENOMIC DNA]</scope>
    <source>
        <strain evidence="2">CGMCC 4.7329</strain>
    </source>
</reference>